<keyword evidence="2" id="KW-1185">Reference proteome</keyword>
<dbReference type="RefSeq" id="WP_135773509.1">
    <property type="nucleotide sequence ID" value="NZ_RQEY01000012.1"/>
</dbReference>
<dbReference type="OrthoDB" id="9873649at2"/>
<evidence type="ECO:0000313" key="2">
    <source>
        <dbReference type="Proteomes" id="UP000298097"/>
    </source>
</evidence>
<evidence type="ECO:0000313" key="1">
    <source>
        <dbReference type="EMBL" id="TGK41258.1"/>
    </source>
</evidence>
<gene>
    <name evidence="1" type="ORF">EHO65_07470</name>
</gene>
<dbReference type="AlphaFoldDB" id="A0A4R9H6Q9"/>
<reference evidence="1" key="1">
    <citation type="journal article" date="2019" name="PLoS Negl. Trop. Dis.">
        <title>Revisiting the worldwide diversity of Leptospira species in the environment.</title>
        <authorList>
            <person name="Vincent A.T."/>
            <person name="Schiettekatte O."/>
            <person name="Bourhy P."/>
            <person name="Veyrier F.J."/>
            <person name="Picardeau M."/>
        </authorList>
    </citation>
    <scope>NUCLEOTIDE SEQUENCE [LARGE SCALE GENOMIC DNA]</scope>
    <source>
        <strain evidence="1">201800301</strain>
    </source>
</reference>
<dbReference type="EMBL" id="RQEY01000012">
    <property type="protein sequence ID" value="TGK41258.1"/>
    <property type="molecule type" value="Genomic_DNA"/>
</dbReference>
<protein>
    <submittedName>
        <fullName evidence="1">Uncharacterized protein</fullName>
    </submittedName>
</protein>
<name>A0A4R9H6Q9_9LEPT</name>
<accession>A0A4R9H6Q9</accession>
<organism evidence="1 2">
    <name type="scientific">Leptospira andrefontaineae</name>
    <dbReference type="NCBI Taxonomy" id="2484976"/>
    <lineage>
        <taxon>Bacteria</taxon>
        <taxon>Pseudomonadati</taxon>
        <taxon>Spirochaetota</taxon>
        <taxon>Spirochaetia</taxon>
        <taxon>Leptospirales</taxon>
        <taxon>Leptospiraceae</taxon>
        <taxon>Leptospira</taxon>
    </lineage>
</organism>
<sequence length="178" mass="20692">MRNDKALKSVNDPRDLETEALRLLYAVSKVGFEEVESKTGITRHKLNRWARDNEKIDEMVLNELLLDFGISKKFVRTAKGHWDATGEERTARFEEIVKDSIKIQRFKGGIQLRRVVDLVEKMDSNDSEIVINLCHSLLQAKNSTSLRSILSLIFNLPKSFYDRTLRHLLDLEKSIYEK</sequence>
<dbReference type="Proteomes" id="UP000298097">
    <property type="component" value="Unassembled WGS sequence"/>
</dbReference>
<comment type="caution">
    <text evidence="1">The sequence shown here is derived from an EMBL/GenBank/DDBJ whole genome shotgun (WGS) entry which is preliminary data.</text>
</comment>
<proteinExistence type="predicted"/>